<dbReference type="RefSeq" id="WP_050354384.1">
    <property type="nucleotide sequence ID" value="NZ_LGSS01000003.1"/>
</dbReference>
<name>A0A0L0WD89_GOTPU</name>
<dbReference type="PATRIC" id="fig|1503.3.peg.2038"/>
<protein>
    <submittedName>
        <fullName evidence="1">Uncharacterized protein</fullName>
    </submittedName>
</protein>
<proteinExistence type="predicted"/>
<gene>
    <name evidence="1" type="ORF">CLPU_3c01730</name>
</gene>
<dbReference type="EMBL" id="LGSS01000003">
    <property type="protein sequence ID" value="KNF09395.1"/>
    <property type="molecule type" value="Genomic_DNA"/>
</dbReference>
<reference evidence="2" key="1">
    <citation type="submission" date="2015-07" db="EMBL/GenBank/DDBJ databases">
        <title>Draft genome sequence of the purine-degrading Gottschalkia purinilyticum DSM 1384 (formerly Clostridium purinilyticum).</title>
        <authorList>
            <person name="Poehlein A."/>
            <person name="Schiel-Bengelsdorf B."/>
            <person name="Bengelsdorf F.R."/>
            <person name="Daniel R."/>
            <person name="Duerre P."/>
        </authorList>
    </citation>
    <scope>NUCLEOTIDE SEQUENCE [LARGE SCALE GENOMIC DNA]</scope>
    <source>
        <strain evidence="2">DSM 1384</strain>
    </source>
</reference>
<dbReference type="STRING" id="1503.CLPU_3c01730"/>
<evidence type="ECO:0000313" key="2">
    <source>
        <dbReference type="Proteomes" id="UP000037267"/>
    </source>
</evidence>
<comment type="caution">
    <text evidence="1">The sequence shown here is derived from an EMBL/GenBank/DDBJ whole genome shotgun (WGS) entry which is preliminary data.</text>
</comment>
<accession>A0A0L0WD89</accession>
<sequence length="92" mass="10704">MDGGNYEKYHLVYTSYSKKHRGKIKLPSNNNKSRIIIKDNNLFGTFDISRKNINGIDNNYIIYFTNEENKIKVTICDINGNNIKDITDMIIN</sequence>
<evidence type="ECO:0000313" key="1">
    <source>
        <dbReference type="EMBL" id="KNF09395.1"/>
    </source>
</evidence>
<keyword evidence="2" id="KW-1185">Reference proteome</keyword>
<organism evidence="1 2">
    <name type="scientific">Gottschalkia purinilytica</name>
    <name type="common">Clostridium purinilyticum</name>
    <dbReference type="NCBI Taxonomy" id="1503"/>
    <lineage>
        <taxon>Bacteria</taxon>
        <taxon>Bacillati</taxon>
        <taxon>Bacillota</taxon>
        <taxon>Tissierellia</taxon>
        <taxon>Tissierellales</taxon>
        <taxon>Gottschalkiaceae</taxon>
        <taxon>Gottschalkia</taxon>
    </lineage>
</organism>
<dbReference type="OrthoDB" id="1792948at2"/>
<dbReference type="AlphaFoldDB" id="A0A0L0WD89"/>
<dbReference type="Proteomes" id="UP000037267">
    <property type="component" value="Unassembled WGS sequence"/>
</dbReference>